<evidence type="ECO:0000313" key="2">
    <source>
        <dbReference type="Proteomes" id="UP000789366"/>
    </source>
</evidence>
<protein>
    <submittedName>
        <fullName evidence="1">14898_t:CDS:1</fullName>
    </submittedName>
</protein>
<sequence length="111" mass="12983">MSENIFSYMSKQTKIFDISNENIKVTVEGINGDIARIFLVDKNDKPYESTDVVFMNATTGEELHPISFKDEKSYFITWMYNYKLSVDDKQIFMLKQRKEQIGAIGLAQYFK</sequence>
<dbReference type="Proteomes" id="UP000789366">
    <property type="component" value="Unassembled WGS sequence"/>
</dbReference>
<name>A0ACA9NP93_9GLOM</name>
<reference evidence="1" key="1">
    <citation type="submission" date="2021-06" db="EMBL/GenBank/DDBJ databases">
        <authorList>
            <person name="Kallberg Y."/>
            <person name="Tangrot J."/>
            <person name="Rosling A."/>
        </authorList>
    </citation>
    <scope>NUCLEOTIDE SEQUENCE</scope>
    <source>
        <strain evidence="1">28 12/20/2015</strain>
    </source>
</reference>
<gene>
    <name evidence="1" type="ORF">SPELUC_LOCUS9240</name>
</gene>
<dbReference type="EMBL" id="CAJVPW010015226">
    <property type="protein sequence ID" value="CAG8660162.1"/>
    <property type="molecule type" value="Genomic_DNA"/>
</dbReference>
<organism evidence="1 2">
    <name type="scientific">Cetraspora pellucida</name>
    <dbReference type="NCBI Taxonomy" id="1433469"/>
    <lineage>
        <taxon>Eukaryota</taxon>
        <taxon>Fungi</taxon>
        <taxon>Fungi incertae sedis</taxon>
        <taxon>Mucoromycota</taxon>
        <taxon>Glomeromycotina</taxon>
        <taxon>Glomeromycetes</taxon>
        <taxon>Diversisporales</taxon>
        <taxon>Gigasporaceae</taxon>
        <taxon>Cetraspora</taxon>
    </lineage>
</organism>
<evidence type="ECO:0000313" key="1">
    <source>
        <dbReference type="EMBL" id="CAG8660162.1"/>
    </source>
</evidence>
<accession>A0ACA9NP93</accession>
<comment type="caution">
    <text evidence="1">The sequence shown here is derived from an EMBL/GenBank/DDBJ whole genome shotgun (WGS) entry which is preliminary data.</text>
</comment>
<proteinExistence type="predicted"/>
<keyword evidence="2" id="KW-1185">Reference proteome</keyword>